<organism evidence="1 2">
    <name type="scientific">Leucogyrophana mollusca</name>
    <dbReference type="NCBI Taxonomy" id="85980"/>
    <lineage>
        <taxon>Eukaryota</taxon>
        <taxon>Fungi</taxon>
        <taxon>Dikarya</taxon>
        <taxon>Basidiomycota</taxon>
        <taxon>Agaricomycotina</taxon>
        <taxon>Agaricomycetes</taxon>
        <taxon>Agaricomycetidae</taxon>
        <taxon>Boletales</taxon>
        <taxon>Boletales incertae sedis</taxon>
        <taxon>Leucogyrophana</taxon>
    </lineage>
</organism>
<dbReference type="Proteomes" id="UP000790709">
    <property type="component" value="Unassembled WGS sequence"/>
</dbReference>
<protein>
    <submittedName>
        <fullName evidence="1">Uncharacterized protein</fullName>
    </submittedName>
</protein>
<proteinExistence type="predicted"/>
<keyword evidence="2" id="KW-1185">Reference proteome</keyword>
<comment type="caution">
    <text evidence="1">The sequence shown here is derived from an EMBL/GenBank/DDBJ whole genome shotgun (WGS) entry which is preliminary data.</text>
</comment>
<name>A0ACB8B453_9AGAM</name>
<gene>
    <name evidence="1" type="ORF">BV22DRAFT_1040329</name>
</gene>
<evidence type="ECO:0000313" key="2">
    <source>
        <dbReference type="Proteomes" id="UP000790709"/>
    </source>
</evidence>
<accession>A0ACB8B453</accession>
<sequence length="242" mass="25927">MGVRSLVNSGVKLAVLASRQLWCLSTRRVGCLNARWLMSIPLLPFSFPFLSPTQTASPTLTEQPHGFLSSLPPSTPETTAHVLRTGWSAAAHGYPTAPAVSPRRCPCLLITLPRAVLPNFPLFAYASSTHTTHAPDPHFTGLLAQTRSYLLSPDFAAVLEAALDRATEVLIEGLRGQIFVDSAGGMNDGTVVGGGDEARGGDVGENVYSQLQRASAREEEVKVRLTSLLPSLARWSQLALKV</sequence>
<reference evidence="1" key="1">
    <citation type="journal article" date="2021" name="New Phytol.">
        <title>Evolutionary innovations through gain and loss of genes in the ectomycorrhizal Boletales.</title>
        <authorList>
            <person name="Wu G."/>
            <person name="Miyauchi S."/>
            <person name="Morin E."/>
            <person name="Kuo A."/>
            <person name="Drula E."/>
            <person name="Varga T."/>
            <person name="Kohler A."/>
            <person name="Feng B."/>
            <person name="Cao Y."/>
            <person name="Lipzen A."/>
            <person name="Daum C."/>
            <person name="Hundley H."/>
            <person name="Pangilinan J."/>
            <person name="Johnson J."/>
            <person name="Barry K."/>
            <person name="LaButti K."/>
            <person name="Ng V."/>
            <person name="Ahrendt S."/>
            <person name="Min B."/>
            <person name="Choi I.G."/>
            <person name="Park H."/>
            <person name="Plett J.M."/>
            <person name="Magnuson J."/>
            <person name="Spatafora J.W."/>
            <person name="Nagy L.G."/>
            <person name="Henrissat B."/>
            <person name="Grigoriev I.V."/>
            <person name="Yang Z.L."/>
            <person name="Xu J."/>
            <person name="Martin F.M."/>
        </authorList>
    </citation>
    <scope>NUCLEOTIDE SEQUENCE</scope>
    <source>
        <strain evidence="1">KUC20120723A-06</strain>
    </source>
</reference>
<dbReference type="EMBL" id="MU266610">
    <property type="protein sequence ID" value="KAH7920029.1"/>
    <property type="molecule type" value="Genomic_DNA"/>
</dbReference>
<evidence type="ECO:0000313" key="1">
    <source>
        <dbReference type="EMBL" id="KAH7920029.1"/>
    </source>
</evidence>